<evidence type="ECO:0000256" key="5">
    <source>
        <dbReference type="SAM" id="SignalP"/>
    </source>
</evidence>
<evidence type="ECO:0000313" key="8">
    <source>
        <dbReference type="Proteomes" id="UP000001693"/>
    </source>
</evidence>
<keyword evidence="8" id="KW-1185">Reference proteome</keyword>
<dbReference type="InterPro" id="IPR001279">
    <property type="entry name" value="Metallo-B-lactamas"/>
</dbReference>
<dbReference type="EMBL" id="CP001013">
    <property type="protein sequence ID" value="ACB36099.1"/>
    <property type="molecule type" value="Genomic_DNA"/>
</dbReference>
<evidence type="ECO:0000259" key="6">
    <source>
        <dbReference type="SMART" id="SM00849"/>
    </source>
</evidence>
<keyword evidence="2" id="KW-0479">Metal-binding</keyword>
<sequence precursor="true">MKIRTALAATLLGLGLLSQAHAAAPLAKTQAPGYYRMMLGDFEVTVINDGTVGLPITKLLTATTPEATERALARSFLKDPVETSVNAFLVNTGAKLVLIDAGAGSLFGPTLGKLVATLKASGYQPEQVDEIYITHLHADHVGGLGQSEQRVFPNAVIRADKRDADFWLSQANLDAAAPENKGFFQGAMASMNPYVKAGKFKPFEANTELVPGVRSQASVGHTPGHNFYVVESKGEKLVLWGDVMHAAAVQFMSPTITIAFDVDAKSAAEQRLKAYAEAAEKGYWVGATHVAFPGLGRLRAAEGGAYVFVPVNYSNGGSQP</sequence>
<dbReference type="eggNOG" id="COG0491">
    <property type="taxonomic scope" value="Bacteria"/>
</dbReference>
<dbReference type="STRING" id="395495.Lcho_3845"/>
<dbReference type="AlphaFoldDB" id="B1Y7F1"/>
<dbReference type="SMART" id="SM00849">
    <property type="entry name" value="Lactamase_B"/>
    <property type="match status" value="1"/>
</dbReference>
<dbReference type="PANTHER" id="PTHR42978">
    <property type="entry name" value="QUORUM-QUENCHING LACTONASE YTNP-RELATED-RELATED"/>
    <property type="match status" value="1"/>
</dbReference>
<gene>
    <name evidence="7" type="ordered locus">Lcho_3845</name>
</gene>
<keyword evidence="3" id="KW-0378">Hydrolase</keyword>
<name>B1Y7F1_LEPCP</name>
<feature type="chain" id="PRO_5002773090" evidence="5">
    <location>
        <begin position="23"/>
        <end position="320"/>
    </location>
</feature>
<dbReference type="SUPFAM" id="SSF56281">
    <property type="entry name" value="Metallo-hydrolase/oxidoreductase"/>
    <property type="match status" value="1"/>
</dbReference>
<reference evidence="7 8" key="1">
    <citation type="submission" date="2008-03" db="EMBL/GenBank/DDBJ databases">
        <title>Complete sequence of Leptothrix cholodnii SP-6.</title>
        <authorList>
            <consortium name="US DOE Joint Genome Institute"/>
            <person name="Copeland A."/>
            <person name="Lucas S."/>
            <person name="Lapidus A."/>
            <person name="Glavina del Rio T."/>
            <person name="Dalin E."/>
            <person name="Tice H."/>
            <person name="Bruce D."/>
            <person name="Goodwin L."/>
            <person name="Pitluck S."/>
            <person name="Chertkov O."/>
            <person name="Brettin T."/>
            <person name="Detter J.C."/>
            <person name="Han C."/>
            <person name="Kuske C.R."/>
            <person name="Schmutz J."/>
            <person name="Larimer F."/>
            <person name="Land M."/>
            <person name="Hauser L."/>
            <person name="Kyrpides N."/>
            <person name="Lykidis A."/>
            <person name="Emerson D."/>
            <person name="Richardson P."/>
        </authorList>
    </citation>
    <scope>NUCLEOTIDE SEQUENCE [LARGE SCALE GENOMIC DNA]</scope>
    <source>
        <strain evidence="8">ATCC 51168 / LMG 8142 / SP-6</strain>
    </source>
</reference>
<dbReference type="Proteomes" id="UP000001693">
    <property type="component" value="Chromosome"/>
</dbReference>
<feature type="signal peptide" evidence="5">
    <location>
        <begin position="1"/>
        <end position="22"/>
    </location>
</feature>
<comment type="similarity">
    <text evidence="1">Belongs to the metallo-beta-lactamase superfamily.</text>
</comment>
<proteinExistence type="inferred from homology"/>
<evidence type="ECO:0000256" key="3">
    <source>
        <dbReference type="ARBA" id="ARBA00022801"/>
    </source>
</evidence>
<keyword evidence="4" id="KW-0862">Zinc</keyword>
<dbReference type="CDD" id="cd07720">
    <property type="entry name" value="OPHC2-like_MBL-fold"/>
    <property type="match status" value="1"/>
</dbReference>
<dbReference type="Gene3D" id="3.60.15.10">
    <property type="entry name" value="Ribonuclease Z/Hydroxyacylglutathione hydrolase-like"/>
    <property type="match status" value="1"/>
</dbReference>
<dbReference type="HOGENOM" id="CLU_056519_0_0_4"/>
<dbReference type="KEGG" id="lch:Lcho_3845"/>
<evidence type="ECO:0000256" key="2">
    <source>
        <dbReference type="ARBA" id="ARBA00022723"/>
    </source>
</evidence>
<evidence type="ECO:0000256" key="4">
    <source>
        <dbReference type="ARBA" id="ARBA00022833"/>
    </source>
</evidence>
<dbReference type="Pfam" id="PF00753">
    <property type="entry name" value="Lactamase_B"/>
    <property type="match status" value="1"/>
</dbReference>
<dbReference type="RefSeq" id="WP_012348846.1">
    <property type="nucleotide sequence ID" value="NC_010524.1"/>
</dbReference>
<organism evidence="7 8">
    <name type="scientific">Leptothrix cholodnii (strain ATCC 51168 / LMG 8142 / SP-6)</name>
    <name type="common">Leptothrix discophora (strain SP-6)</name>
    <dbReference type="NCBI Taxonomy" id="395495"/>
    <lineage>
        <taxon>Bacteria</taxon>
        <taxon>Pseudomonadati</taxon>
        <taxon>Pseudomonadota</taxon>
        <taxon>Betaproteobacteria</taxon>
        <taxon>Burkholderiales</taxon>
        <taxon>Sphaerotilaceae</taxon>
        <taxon>Leptothrix</taxon>
    </lineage>
</organism>
<dbReference type="GO" id="GO:0016787">
    <property type="term" value="F:hydrolase activity"/>
    <property type="evidence" value="ECO:0007669"/>
    <property type="project" value="UniProtKB-KW"/>
</dbReference>
<evidence type="ECO:0000313" key="7">
    <source>
        <dbReference type="EMBL" id="ACB36099.1"/>
    </source>
</evidence>
<dbReference type="PANTHER" id="PTHR42978:SF6">
    <property type="entry name" value="QUORUM-QUENCHING LACTONASE YTNP-RELATED"/>
    <property type="match status" value="1"/>
</dbReference>
<accession>B1Y7F1</accession>
<dbReference type="OrthoDB" id="5443440at2"/>
<evidence type="ECO:0000256" key="1">
    <source>
        <dbReference type="ARBA" id="ARBA00007749"/>
    </source>
</evidence>
<dbReference type="InterPro" id="IPR036866">
    <property type="entry name" value="RibonucZ/Hydroxyglut_hydro"/>
</dbReference>
<feature type="domain" description="Metallo-beta-lactamase" evidence="6">
    <location>
        <begin position="84"/>
        <end position="289"/>
    </location>
</feature>
<keyword evidence="5" id="KW-0732">Signal</keyword>
<protein>
    <submittedName>
        <fullName evidence="7">Beta-lactamase domain protein</fullName>
    </submittedName>
</protein>
<dbReference type="InterPro" id="IPR051013">
    <property type="entry name" value="MBL_superfamily_lactonases"/>
</dbReference>
<dbReference type="GO" id="GO:0046872">
    <property type="term" value="F:metal ion binding"/>
    <property type="evidence" value="ECO:0007669"/>
    <property type="project" value="UniProtKB-KW"/>
</dbReference>